<feature type="compositionally biased region" description="Low complexity" evidence="1">
    <location>
        <begin position="28"/>
        <end position="45"/>
    </location>
</feature>
<protein>
    <submittedName>
        <fullName evidence="2">Uncharacterized protein</fullName>
    </submittedName>
</protein>
<feature type="compositionally biased region" description="Basic and acidic residues" evidence="1">
    <location>
        <begin position="10"/>
        <end position="19"/>
    </location>
</feature>
<sequence length="75" mass="7693">MPSQEPAAEAGRRDDRPPTMRELLAACAAANAVSTPPESTSPSAAPREEPAGPGSGESAEDSACEGEDERRRDAA</sequence>
<evidence type="ECO:0000313" key="2">
    <source>
        <dbReference type="EMBL" id="MFK4269066.1"/>
    </source>
</evidence>
<gene>
    <name evidence="2" type="ORF">ACI2L5_29610</name>
</gene>
<dbReference type="RefSeq" id="WP_358705999.1">
    <property type="nucleotide sequence ID" value="NZ_JBFACG010000028.1"/>
</dbReference>
<evidence type="ECO:0000256" key="1">
    <source>
        <dbReference type="SAM" id="MobiDB-lite"/>
    </source>
</evidence>
<accession>A0ABW8LXZ6</accession>
<proteinExistence type="predicted"/>
<keyword evidence="3" id="KW-1185">Reference proteome</keyword>
<organism evidence="2 3">
    <name type="scientific">Streptomyces milbemycinicus</name>
    <dbReference type="NCBI Taxonomy" id="476552"/>
    <lineage>
        <taxon>Bacteria</taxon>
        <taxon>Bacillati</taxon>
        <taxon>Actinomycetota</taxon>
        <taxon>Actinomycetes</taxon>
        <taxon>Kitasatosporales</taxon>
        <taxon>Streptomycetaceae</taxon>
        <taxon>Streptomyces</taxon>
    </lineage>
</organism>
<evidence type="ECO:0000313" key="3">
    <source>
        <dbReference type="Proteomes" id="UP001620295"/>
    </source>
</evidence>
<feature type="compositionally biased region" description="Acidic residues" evidence="1">
    <location>
        <begin position="58"/>
        <end position="67"/>
    </location>
</feature>
<feature type="region of interest" description="Disordered" evidence="1">
    <location>
        <begin position="1"/>
        <end position="20"/>
    </location>
</feature>
<comment type="caution">
    <text evidence="2">The sequence shown here is derived from an EMBL/GenBank/DDBJ whole genome shotgun (WGS) entry which is preliminary data.</text>
</comment>
<name>A0ABW8LXZ6_9ACTN</name>
<dbReference type="Proteomes" id="UP001620295">
    <property type="component" value="Unassembled WGS sequence"/>
</dbReference>
<feature type="region of interest" description="Disordered" evidence="1">
    <location>
        <begin position="28"/>
        <end position="75"/>
    </location>
</feature>
<reference evidence="2 3" key="1">
    <citation type="submission" date="2024-11" db="EMBL/GenBank/DDBJ databases">
        <title>The Natural Products Discovery Center: Release of the First 8490 Sequenced Strains for Exploring Actinobacteria Biosynthetic Diversity.</title>
        <authorList>
            <person name="Kalkreuter E."/>
            <person name="Kautsar S.A."/>
            <person name="Yang D."/>
            <person name="Bader C.D."/>
            <person name="Teijaro C.N."/>
            <person name="Fluegel L."/>
            <person name="Davis C.M."/>
            <person name="Simpson J.R."/>
            <person name="Lauterbach L."/>
            <person name="Steele A.D."/>
            <person name="Gui C."/>
            <person name="Meng S."/>
            <person name="Li G."/>
            <person name="Viehrig K."/>
            <person name="Ye F."/>
            <person name="Su P."/>
            <person name="Kiefer A.F."/>
            <person name="Nichols A."/>
            <person name="Cepeda A.J."/>
            <person name="Yan W."/>
            <person name="Fan B."/>
            <person name="Jiang Y."/>
            <person name="Adhikari A."/>
            <person name="Zheng C.-J."/>
            <person name="Schuster L."/>
            <person name="Cowan T.M."/>
            <person name="Smanski M.J."/>
            <person name="Chevrette M.G."/>
            <person name="De Carvalho L.P.S."/>
            <person name="Shen B."/>
        </authorList>
    </citation>
    <scope>NUCLEOTIDE SEQUENCE [LARGE SCALE GENOMIC DNA]</scope>
    <source>
        <strain evidence="2 3">NPDC020863</strain>
    </source>
</reference>
<dbReference type="EMBL" id="JBJDQH010000010">
    <property type="protein sequence ID" value="MFK4269066.1"/>
    <property type="molecule type" value="Genomic_DNA"/>
</dbReference>